<name>A0A8B8GQT4_9HEMI</name>
<dbReference type="PANTHER" id="PTHR48083">
    <property type="entry name" value="MEDIUM-CHAIN SPECIFIC ACYL-COA DEHYDROGENASE, MITOCHONDRIAL-RELATED"/>
    <property type="match status" value="1"/>
</dbReference>
<evidence type="ECO:0000256" key="3">
    <source>
        <dbReference type="ARBA" id="ARBA00019125"/>
    </source>
</evidence>
<comment type="similarity">
    <text evidence="2 7">Belongs to the acyl-CoA dehydrogenase family.</text>
</comment>
<comment type="cofactor">
    <cofactor evidence="1 7">
        <name>FAD</name>
        <dbReference type="ChEBI" id="CHEBI:57692"/>
    </cofactor>
</comment>
<evidence type="ECO:0000256" key="7">
    <source>
        <dbReference type="RuleBase" id="RU362125"/>
    </source>
</evidence>
<dbReference type="PANTHER" id="PTHR48083:SF2">
    <property type="entry name" value="MEDIUM-CHAIN SPECIFIC ACYL-COA DEHYDROGENASE, MITOCHONDRIAL"/>
    <property type="match status" value="1"/>
</dbReference>
<dbReference type="Gene3D" id="2.40.110.10">
    <property type="entry name" value="Butyryl-CoA Dehydrogenase, subunit A, domain 2"/>
    <property type="match status" value="1"/>
</dbReference>
<dbReference type="Proteomes" id="UP000694846">
    <property type="component" value="Unplaced"/>
</dbReference>
<evidence type="ECO:0000313" key="11">
    <source>
        <dbReference type="RefSeq" id="XP_025424632.1"/>
    </source>
</evidence>
<protein>
    <recommendedName>
        <fullName evidence="3">Medium-chain specific acyl-CoA dehydrogenase, mitochondrial</fullName>
    </recommendedName>
</protein>
<proteinExistence type="inferred from homology"/>
<evidence type="ECO:0000256" key="4">
    <source>
        <dbReference type="ARBA" id="ARBA00022630"/>
    </source>
</evidence>
<gene>
    <name evidence="11" type="primary">LOC112693667</name>
</gene>
<accession>A0A8B8GQT4</accession>
<evidence type="ECO:0000256" key="2">
    <source>
        <dbReference type="ARBA" id="ARBA00009347"/>
    </source>
</evidence>
<dbReference type="GO" id="GO:0070991">
    <property type="term" value="F:medium-chain fatty acyl-CoA dehydrogenase activity"/>
    <property type="evidence" value="ECO:0007669"/>
    <property type="project" value="TreeGrafter"/>
</dbReference>
<feature type="domain" description="Acyl-CoA oxidase/dehydrogenase middle" evidence="9">
    <location>
        <begin position="2"/>
        <end position="66"/>
    </location>
</feature>
<keyword evidence="6 7" id="KW-0560">Oxidoreductase</keyword>
<dbReference type="InterPro" id="IPR006091">
    <property type="entry name" value="Acyl-CoA_Oxase/DH_mid-dom"/>
</dbReference>
<keyword evidence="4 7" id="KW-0285">Flavoprotein</keyword>
<evidence type="ECO:0000259" key="8">
    <source>
        <dbReference type="Pfam" id="PF00441"/>
    </source>
</evidence>
<evidence type="ECO:0000259" key="9">
    <source>
        <dbReference type="Pfam" id="PF02770"/>
    </source>
</evidence>
<keyword evidence="10" id="KW-1185">Reference proteome</keyword>
<dbReference type="PROSITE" id="PS00073">
    <property type="entry name" value="ACYL_COA_DH_2"/>
    <property type="match status" value="1"/>
</dbReference>
<evidence type="ECO:0000256" key="6">
    <source>
        <dbReference type="ARBA" id="ARBA00023002"/>
    </source>
</evidence>
<dbReference type="InterPro" id="IPR050741">
    <property type="entry name" value="Acyl-CoA_dehydrogenase"/>
</dbReference>
<dbReference type="Pfam" id="PF00441">
    <property type="entry name" value="Acyl-CoA_dh_1"/>
    <property type="match status" value="1"/>
</dbReference>
<dbReference type="AlphaFoldDB" id="A0A8B8GQT4"/>
<dbReference type="OrthoDB" id="434771at2759"/>
<evidence type="ECO:0000256" key="1">
    <source>
        <dbReference type="ARBA" id="ARBA00001974"/>
    </source>
</evidence>
<dbReference type="SUPFAM" id="SSF56645">
    <property type="entry name" value="Acyl-CoA dehydrogenase NM domain-like"/>
    <property type="match status" value="1"/>
</dbReference>
<keyword evidence="5 7" id="KW-0274">FAD</keyword>
<dbReference type="GO" id="GO:0005739">
    <property type="term" value="C:mitochondrion"/>
    <property type="evidence" value="ECO:0007669"/>
    <property type="project" value="TreeGrafter"/>
</dbReference>
<dbReference type="Gene3D" id="1.20.140.10">
    <property type="entry name" value="Butyryl-CoA Dehydrogenase, subunit A, domain 3"/>
    <property type="match status" value="1"/>
</dbReference>
<dbReference type="GeneID" id="112693667"/>
<dbReference type="InterPro" id="IPR009075">
    <property type="entry name" value="AcylCo_DH/oxidase_C"/>
</dbReference>
<feature type="domain" description="Acyl-CoA dehydrogenase/oxidase C-terminal" evidence="8">
    <location>
        <begin position="78"/>
        <end position="226"/>
    </location>
</feature>
<reference evidence="11" key="1">
    <citation type="submission" date="2025-08" db="UniProtKB">
        <authorList>
            <consortium name="RefSeq"/>
        </authorList>
    </citation>
    <scope>IDENTIFICATION</scope>
    <source>
        <tissue evidence="11">Whole body</tissue>
    </source>
</reference>
<dbReference type="InterPro" id="IPR036250">
    <property type="entry name" value="AcylCo_DH-like_C"/>
</dbReference>
<organism evidence="10 11">
    <name type="scientific">Sipha flava</name>
    <name type="common">yellow sugarcane aphid</name>
    <dbReference type="NCBI Taxonomy" id="143950"/>
    <lineage>
        <taxon>Eukaryota</taxon>
        <taxon>Metazoa</taxon>
        <taxon>Ecdysozoa</taxon>
        <taxon>Arthropoda</taxon>
        <taxon>Hexapoda</taxon>
        <taxon>Insecta</taxon>
        <taxon>Pterygota</taxon>
        <taxon>Neoptera</taxon>
        <taxon>Paraneoptera</taxon>
        <taxon>Hemiptera</taxon>
        <taxon>Sternorrhyncha</taxon>
        <taxon>Aphidomorpha</taxon>
        <taxon>Aphidoidea</taxon>
        <taxon>Aphididae</taxon>
        <taxon>Sipha</taxon>
    </lineage>
</organism>
<dbReference type="InterPro" id="IPR046373">
    <property type="entry name" value="Acyl-CoA_Oxase/DH_mid-dom_sf"/>
</dbReference>
<dbReference type="InterPro" id="IPR006089">
    <property type="entry name" value="Acyl-CoA_DH_CS"/>
</dbReference>
<dbReference type="InterPro" id="IPR009100">
    <property type="entry name" value="AcylCoA_DH/oxidase_NM_dom_sf"/>
</dbReference>
<evidence type="ECO:0000256" key="5">
    <source>
        <dbReference type="ARBA" id="ARBA00022827"/>
    </source>
</evidence>
<sequence>MWITNGGVANWYFVLARTDLDPKAPANKAFTGFIVDADTPGLTPGRKELNMGQKASDTRGITFDDVRVPKENVLIGEGQGFKIVMSTFDISRPSFAAGAVGFAQRAMDEVAKYSLERKAFGVPIAHHQAVAFMLADMAIGIEAARLTYMKAAFEVDQGRRNSYYASITKAHAADVANKCATDAVQIFGGNGFNTEYPVEKLMRDAKIYQIYEGTSEIQRIMISRAIINNAKQNV</sequence>
<dbReference type="GO" id="GO:0051793">
    <property type="term" value="P:medium-chain fatty acid catabolic process"/>
    <property type="evidence" value="ECO:0007669"/>
    <property type="project" value="TreeGrafter"/>
</dbReference>
<dbReference type="SUPFAM" id="SSF47203">
    <property type="entry name" value="Acyl-CoA dehydrogenase C-terminal domain-like"/>
    <property type="match status" value="1"/>
</dbReference>
<dbReference type="Pfam" id="PF02770">
    <property type="entry name" value="Acyl-CoA_dh_M"/>
    <property type="match status" value="1"/>
</dbReference>
<dbReference type="RefSeq" id="XP_025424632.1">
    <property type="nucleotide sequence ID" value="XM_025568847.1"/>
</dbReference>
<evidence type="ECO:0000313" key="10">
    <source>
        <dbReference type="Proteomes" id="UP000694846"/>
    </source>
</evidence>
<dbReference type="FunFam" id="1.20.140.10:FF:000011">
    <property type="entry name" value="Medium-chain specific acyl-CoA dehydrogenase, mitochondrial"/>
    <property type="match status" value="1"/>
</dbReference>